<dbReference type="Proteomes" id="UP000689129">
    <property type="component" value="Unassembled WGS sequence"/>
</dbReference>
<comment type="caution">
    <text evidence="1">The sequence shown here is derived from an EMBL/GenBank/DDBJ whole genome shotgun (WGS) entry which is preliminary data.</text>
</comment>
<protein>
    <submittedName>
        <fullName evidence="1">Uncharacterized protein</fullName>
    </submittedName>
</protein>
<sequence>MLSLSNCQVACAPAASISYPFFGLAQLPNRLPGCTQSWLVEKASMGSMDPTTYPVPHFAVRNIATTPVNQAHAWSAALGRRVAN</sequence>
<proteinExistence type="predicted"/>
<dbReference type="AlphaFoldDB" id="A0A8I2ZE13"/>
<accession>A0A8I2ZE13</accession>
<organism evidence="1 2">
    <name type="scientific">Verticillium longisporum</name>
    <name type="common">Verticillium dahliae var. longisporum</name>
    <dbReference type="NCBI Taxonomy" id="100787"/>
    <lineage>
        <taxon>Eukaryota</taxon>
        <taxon>Fungi</taxon>
        <taxon>Dikarya</taxon>
        <taxon>Ascomycota</taxon>
        <taxon>Pezizomycotina</taxon>
        <taxon>Sordariomycetes</taxon>
        <taxon>Hypocreomycetidae</taxon>
        <taxon>Glomerellales</taxon>
        <taxon>Plectosphaerellaceae</taxon>
        <taxon>Verticillium</taxon>
    </lineage>
</organism>
<evidence type="ECO:0000313" key="1">
    <source>
        <dbReference type="EMBL" id="KAG7129055.1"/>
    </source>
</evidence>
<gene>
    <name evidence="1" type="ORF">HYQ45_011637</name>
</gene>
<evidence type="ECO:0000313" key="2">
    <source>
        <dbReference type="Proteomes" id="UP000689129"/>
    </source>
</evidence>
<dbReference type="EMBL" id="JAEMWZ010000258">
    <property type="protein sequence ID" value="KAG7129055.1"/>
    <property type="molecule type" value="Genomic_DNA"/>
</dbReference>
<reference evidence="1" key="1">
    <citation type="journal article" date="2021" name="Mol. Plant Pathol.">
        <title>A 20-kb lineage-specific genomic region tames virulence in pathogenic amphidiploid Verticillium longisporum.</title>
        <authorList>
            <person name="Harting R."/>
            <person name="Starke J."/>
            <person name="Kusch H."/>
            <person name="Poggeler S."/>
            <person name="Maurus I."/>
            <person name="Schluter R."/>
            <person name="Landesfeind M."/>
            <person name="Bulla I."/>
            <person name="Nowrousian M."/>
            <person name="de Jonge R."/>
            <person name="Stahlhut G."/>
            <person name="Hoff K.J."/>
            <person name="Asshauer K.P."/>
            <person name="Thurmer A."/>
            <person name="Stanke M."/>
            <person name="Daniel R."/>
            <person name="Morgenstern B."/>
            <person name="Thomma B.P.H.J."/>
            <person name="Kronstad J.W."/>
            <person name="Braus-Stromeyer S.A."/>
            <person name="Braus G.H."/>
        </authorList>
    </citation>
    <scope>NUCLEOTIDE SEQUENCE</scope>
    <source>
        <strain evidence="1">Vl32</strain>
    </source>
</reference>
<name>A0A8I2ZE13_VERLO</name>